<dbReference type="Gene3D" id="3.40.640.10">
    <property type="entry name" value="Type I PLP-dependent aspartate aminotransferase-like (Major domain)"/>
    <property type="match status" value="1"/>
</dbReference>
<evidence type="ECO:0000256" key="3">
    <source>
        <dbReference type="RuleBase" id="RU004508"/>
    </source>
</evidence>
<name>A0A317PIE4_9HYPH</name>
<evidence type="ECO:0000313" key="5">
    <source>
        <dbReference type="Proteomes" id="UP000246352"/>
    </source>
</evidence>
<accession>A0A317PIE4</accession>
<gene>
    <name evidence="4" type="ORF">DFR52_103585</name>
</gene>
<dbReference type="GO" id="GO:0030170">
    <property type="term" value="F:pyridoxal phosphate binding"/>
    <property type="evidence" value="ECO:0007669"/>
    <property type="project" value="TreeGrafter"/>
</dbReference>
<dbReference type="InterPro" id="IPR000653">
    <property type="entry name" value="DegT/StrS_aminotransferase"/>
</dbReference>
<dbReference type="InterPro" id="IPR015422">
    <property type="entry name" value="PyrdxlP-dep_Trfase_small"/>
</dbReference>
<feature type="active site" description="Proton acceptor" evidence="1">
    <location>
        <position position="192"/>
    </location>
</feature>
<dbReference type="PIRSF" id="PIRSF000390">
    <property type="entry name" value="PLP_StrS"/>
    <property type="match status" value="1"/>
</dbReference>
<dbReference type="Proteomes" id="UP000246352">
    <property type="component" value="Unassembled WGS sequence"/>
</dbReference>
<evidence type="ECO:0000256" key="2">
    <source>
        <dbReference type="PIRSR" id="PIRSR000390-2"/>
    </source>
</evidence>
<dbReference type="InterPro" id="IPR015424">
    <property type="entry name" value="PyrdxlP-dep_Trfase"/>
</dbReference>
<sequence>MVQFIDLKTQYARLKSSIDANIAEVLDGGQYILGPAVTRFESELSDYLNVKHTISVSSGTDAIFMPLLAMELTPADAVFVPSFTYTATAEAILLAHATPVFVDVDPATFNIDPESLREQIAAVRRDGKLTPRALIAVDLFGQPADYHALNAIARAEGLFVIGDAAQSIGGKSGNAMIGSLTDCTATSFYPSKPLGCYGDGGAIMTDDDKLADVMRSVRAHGQGSHRYDVVRVGINGRMDSIQAAVLSAKLEVFEDELVARERVARIYDERLASVVTVPARVENSRSAWAQYTIQADDRDGLQKSLAARQIPSMIFYACPMHLQPAYEMHGGGRGSLPVSELMSARVLSLPMNPYLGDDEVHAICDGILAHFG</sequence>
<feature type="modified residue" description="N6-(pyridoxal phosphate)lysine" evidence="2">
    <location>
        <position position="192"/>
    </location>
</feature>
<dbReference type="GO" id="GO:0008483">
    <property type="term" value="F:transaminase activity"/>
    <property type="evidence" value="ECO:0007669"/>
    <property type="project" value="TreeGrafter"/>
</dbReference>
<comment type="similarity">
    <text evidence="3">Belongs to the DegT/DnrJ/EryC1 family.</text>
</comment>
<dbReference type="PANTHER" id="PTHR30244:SF42">
    <property type="entry name" value="UDP-2-ACETAMIDO-2-DEOXY-3-OXO-D-GLUCURONATE AMINOTRANSFERASE"/>
    <property type="match status" value="1"/>
</dbReference>
<reference evidence="4 5" key="1">
    <citation type="submission" date="2018-05" db="EMBL/GenBank/DDBJ databases">
        <title>Genomic Encyclopedia of Type Strains, Phase IV (KMG-IV): sequencing the most valuable type-strain genomes for metagenomic binning, comparative biology and taxonomic classification.</title>
        <authorList>
            <person name="Goeker M."/>
        </authorList>
    </citation>
    <scope>NUCLEOTIDE SEQUENCE [LARGE SCALE GENOMIC DNA]</scope>
    <source>
        <strain evidence="4 5">DSM 16791</strain>
    </source>
</reference>
<evidence type="ECO:0000256" key="1">
    <source>
        <dbReference type="PIRSR" id="PIRSR000390-1"/>
    </source>
</evidence>
<evidence type="ECO:0000313" key="4">
    <source>
        <dbReference type="EMBL" id="PWW00379.1"/>
    </source>
</evidence>
<comment type="caution">
    <text evidence="4">The sequence shown here is derived from an EMBL/GenBank/DDBJ whole genome shotgun (WGS) entry which is preliminary data.</text>
</comment>
<dbReference type="Pfam" id="PF01041">
    <property type="entry name" value="DegT_DnrJ_EryC1"/>
    <property type="match status" value="1"/>
</dbReference>
<dbReference type="Gene3D" id="3.90.1150.10">
    <property type="entry name" value="Aspartate Aminotransferase, domain 1"/>
    <property type="match status" value="1"/>
</dbReference>
<dbReference type="AlphaFoldDB" id="A0A317PIE4"/>
<organism evidence="4 5">
    <name type="scientific">Hoeflea marina</name>
    <dbReference type="NCBI Taxonomy" id="274592"/>
    <lineage>
        <taxon>Bacteria</taxon>
        <taxon>Pseudomonadati</taxon>
        <taxon>Pseudomonadota</taxon>
        <taxon>Alphaproteobacteria</taxon>
        <taxon>Hyphomicrobiales</taxon>
        <taxon>Rhizobiaceae</taxon>
        <taxon>Hoeflea</taxon>
    </lineage>
</organism>
<dbReference type="OrthoDB" id="9768668at2"/>
<protein>
    <submittedName>
        <fullName evidence="4">dTDP-4-amino-4,6-dideoxygalactose transaminase</fullName>
    </submittedName>
</protein>
<dbReference type="SUPFAM" id="SSF53383">
    <property type="entry name" value="PLP-dependent transferases"/>
    <property type="match status" value="1"/>
</dbReference>
<proteinExistence type="inferred from homology"/>
<dbReference type="RefSeq" id="WP_110032604.1">
    <property type="nucleotide sequence ID" value="NZ_QGTR01000003.1"/>
</dbReference>
<dbReference type="PANTHER" id="PTHR30244">
    <property type="entry name" value="TRANSAMINASE"/>
    <property type="match status" value="1"/>
</dbReference>
<dbReference type="EMBL" id="QGTR01000003">
    <property type="protein sequence ID" value="PWW00379.1"/>
    <property type="molecule type" value="Genomic_DNA"/>
</dbReference>
<dbReference type="InterPro" id="IPR015421">
    <property type="entry name" value="PyrdxlP-dep_Trfase_major"/>
</dbReference>
<dbReference type="GO" id="GO:0000271">
    <property type="term" value="P:polysaccharide biosynthetic process"/>
    <property type="evidence" value="ECO:0007669"/>
    <property type="project" value="TreeGrafter"/>
</dbReference>
<keyword evidence="5" id="KW-1185">Reference proteome</keyword>
<dbReference type="CDD" id="cd00616">
    <property type="entry name" value="AHBA_syn"/>
    <property type="match status" value="1"/>
</dbReference>
<keyword evidence="2 3" id="KW-0663">Pyridoxal phosphate</keyword>